<keyword evidence="2" id="KW-1185">Reference proteome</keyword>
<evidence type="ECO:0000313" key="2">
    <source>
        <dbReference type="Proteomes" id="UP001054945"/>
    </source>
</evidence>
<evidence type="ECO:0000313" key="1">
    <source>
        <dbReference type="EMBL" id="GIX99431.1"/>
    </source>
</evidence>
<sequence length="121" mass="14048">MPYNCRWGCSRLTLNATYKTFVLPVITYCCESLISESKQVRKSLETTHNQALRLITRAVKPSPIDAMLLCTGNWSLEKIIEEKALVLREKILRTIRYLTLWNLKIPRQRCLKTEAASCKRC</sequence>
<reference evidence="1 2" key="1">
    <citation type="submission" date="2021-06" db="EMBL/GenBank/DDBJ databases">
        <title>Caerostris extrusa draft genome.</title>
        <authorList>
            <person name="Kono N."/>
            <person name="Arakawa K."/>
        </authorList>
    </citation>
    <scope>NUCLEOTIDE SEQUENCE [LARGE SCALE GENOMIC DNA]</scope>
</reference>
<comment type="caution">
    <text evidence="1">The sequence shown here is derived from an EMBL/GenBank/DDBJ whole genome shotgun (WGS) entry which is preliminary data.</text>
</comment>
<gene>
    <name evidence="1" type="primary">HNAJ_LOCUS11200</name>
    <name evidence="1" type="ORF">CEXT_657281</name>
</gene>
<dbReference type="EMBL" id="BPLR01005046">
    <property type="protein sequence ID" value="GIX99431.1"/>
    <property type="molecule type" value="Genomic_DNA"/>
</dbReference>
<protein>
    <submittedName>
        <fullName evidence="1">Uncharacterized protein</fullName>
    </submittedName>
</protein>
<proteinExistence type="predicted"/>
<dbReference type="AlphaFoldDB" id="A0AAV4PU98"/>
<dbReference type="Proteomes" id="UP001054945">
    <property type="component" value="Unassembled WGS sequence"/>
</dbReference>
<name>A0AAV4PU98_CAEEX</name>
<accession>A0AAV4PU98</accession>
<organism evidence="1 2">
    <name type="scientific">Caerostris extrusa</name>
    <name type="common">Bark spider</name>
    <name type="synonym">Caerostris bankana</name>
    <dbReference type="NCBI Taxonomy" id="172846"/>
    <lineage>
        <taxon>Eukaryota</taxon>
        <taxon>Metazoa</taxon>
        <taxon>Ecdysozoa</taxon>
        <taxon>Arthropoda</taxon>
        <taxon>Chelicerata</taxon>
        <taxon>Arachnida</taxon>
        <taxon>Araneae</taxon>
        <taxon>Araneomorphae</taxon>
        <taxon>Entelegynae</taxon>
        <taxon>Araneoidea</taxon>
        <taxon>Araneidae</taxon>
        <taxon>Caerostris</taxon>
    </lineage>
</organism>